<feature type="transmembrane region" description="Helical" evidence="8">
    <location>
        <begin position="87"/>
        <end position="108"/>
    </location>
</feature>
<dbReference type="InterPro" id="IPR011701">
    <property type="entry name" value="MFS"/>
</dbReference>
<dbReference type="InterPro" id="IPR020846">
    <property type="entry name" value="MFS_dom"/>
</dbReference>
<dbReference type="Pfam" id="PF07690">
    <property type="entry name" value="MFS_1"/>
    <property type="match status" value="1"/>
</dbReference>
<dbReference type="OrthoDB" id="5289066at2"/>
<dbReference type="PROSITE" id="PS50850">
    <property type="entry name" value="MFS"/>
    <property type="match status" value="1"/>
</dbReference>
<dbReference type="CDD" id="cd17320">
    <property type="entry name" value="MFS_MdfA_MDR_like"/>
    <property type="match status" value="1"/>
</dbReference>
<reference evidence="10 11" key="1">
    <citation type="submission" date="2018-02" db="EMBL/GenBank/DDBJ databases">
        <title>novel marine gammaproteobacteria from coastal saline agro ecosystem.</title>
        <authorList>
            <person name="Krishnan R."/>
            <person name="Ramesh Kumar N."/>
        </authorList>
    </citation>
    <scope>NUCLEOTIDE SEQUENCE [LARGE SCALE GENOMIC DNA]</scope>
    <source>
        <strain evidence="10 11">228</strain>
    </source>
</reference>
<keyword evidence="7 8" id="KW-0472">Membrane</keyword>
<name>A0A2S5KVQ5_9PROT</name>
<feature type="transmembrane region" description="Helical" evidence="8">
    <location>
        <begin position="352"/>
        <end position="371"/>
    </location>
</feature>
<feature type="transmembrane region" description="Helical" evidence="8">
    <location>
        <begin position="329"/>
        <end position="346"/>
    </location>
</feature>
<dbReference type="Proteomes" id="UP000238196">
    <property type="component" value="Unassembled WGS sequence"/>
</dbReference>
<feature type="transmembrane region" description="Helical" evidence="8">
    <location>
        <begin position="294"/>
        <end position="317"/>
    </location>
</feature>
<feature type="transmembrane region" description="Helical" evidence="8">
    <location>
        <begin position="62"/>
        <end position="81"/>
    </location>
</feature>
<keyword evidence="3 8" id="KW-0813">Transport</keyword>
<dbReference type="PROSITE" id="PS00216">
    <property type="entry name" value="SUGAR_TRANSPORT_1"/>
    <property type="match status" value="1"/>
</dbReference>
<comment type="caution">
    <text evidence="8">Lacks conserved residue(s) required for the propagation of feature annotation.</text>
</comment>
<comment type="caution">
    <text evidence="10">The sequence shown here is derived from an EMBL/GenBank/DDBJ whole genome shotgun (WGS) entry which is preliminary data.</text>
</comment>
<feature type="transmembrane region" description="Helical" evidence="8">
    <location>
        <begin position="233"/>
        <end position="253"/>
    </location>
</feature>
<keyword evidence="6 8" id="KW-1133">Transmembrane helix</keyword>
<dbReference type="InterPro" id="IPR005829">
    <property type="entry name" value="Sugar_transporter_CS"/>
</dbReference>
<dbReference type="PANTHER" id="PTHR23502:SF70">
    <property type="entry name" value="BCR_CFLA FAMILY EFFLUX TRANSPORTER"/>
    <property type="match status" value="1"/>
</dbReference>
<protein>
    <recommendedName>
        <fullName evidence="8">Bcr/CflA family efflux transporter</fullName>
    </recommendedName>
</protein>
<comment type="similarity">
    <text evidence="2 8">Belongs to the major facilitator superfamily. Bcr/CmlA family.</text>
</comment>
<evidence type="ECO:0000313" key="11">
    <source>
        <dbReference type="Proteomes" id="UP000238196"/>
    </source>
</evidence>
<evidence type="ECO:0000256" key="7">
    <source>
        <dbReference type="ARBA" id="ARBA00023136"/>
    </source>
</evidence>
<evidence type="ECO:0000256" key="1">
    <source>
        <dbReference type="ARBA" id="ARBA00004651"/>
    </source>
</evidence>
<dbReference type="Gene3D" id="1.20.1720.10">
    <property type="entry name" value="Multidrug resistance protein D"/>
    <property type="match status" value="1"/>
</dbReference>
<evidence type="ECO:0000313" key="10">
    <source>
        <dbReference type="EMBL" id="PPC78775.1"/>
    </source>
</evidence>
<dbReference type="GO" id="GO:0005886">
    <property type="term" value="C:plasma membrane"/>
    <property type="evidence" value="ECO:0007669"/>
    <property type="project" value="UniProtKB-SubCell"/>
</dbReference>
<accession>A0A2S5KVQ5</accession>
<evidence type="ECO:0000256" key="8">
    <source>
        <dbReference type="RuleBase" id="RU365088"/>
    </source>
</evidence>
<evidence type="ECO:0000256" key="4">
    <source>
        <dbReference type="ARBA" id="ARBA00022475"/>
    </source>
</evidence>
<proteinExistence type="inferred from homology"/>
<feature type="transmembrane region" description="Helical" evidence="8">
    <location>
        <begin position="152"/>
        <end position="170"/>
    </location>
</feature>
<dbReference type="GO" id="GO:0042910">
    <property type="term" value="F:xenobiotic transmembrane transporter activity"/>
    <property type="evidence" value="ECO:0007669"/>
    <property type="project" value="InterPro"/>
</dbReference>
<keyword evidence="4" id="KW-1003">Cell membrane</keyword>
<gene>
    <name evidence="10" type="ORF">C4K68_03585</name>
</gene>
<dbReference type="AlphaFoldDB" id="A0A2S5KVQ5"/>
<evidence type="ECO:0000259" key="9">
    <source>
        <dbReference type="PROSITE" id="PS50850"/>
    </source>
</evidence>
<feature type="transmembrane region" description="Helical" evidence="8">
    <location>
        <begin position="120"/>
        <end position="146"/>
    </location>
</feature>
<comment type="subcellular location">
    <subcellularLocation>
        <location evidence="8">Cell inner membrane</location>
        <topology evidence="8">Multi-pass membrane protein</topology>
    </subcellularLocation>
    <subcellularLocation>
        <location evidence="1">Cell membrane</location>
        <topology evidence="1">Multi-pass membrane protein</topology>
    </subcellularLocation>
</comment>
<dbReference type="NCBIfam" id="TIGR00710">
    <property type="entry name" value="efflux_Bcr_CflA"/>
    <property type="match status" value="1"/>
</dbReference>
<evidence type="ECO:0000256" key="5">
    <source>
        <dbReference type="ARBA" id="ARBA00022692"/>
    </source>
</evidence>
<dbReference type="SUPFAM" id="SSF103473">
    <property type="entry name" value="MFS general substrate transporter"/>
    <property type="match status" value="1"/>
</dbReference>
<dbReference type="EMBL" id="PRLP01000012">
    <property type="protein sequence ID" value="PPC78775.1"/>
    <property type="molecule type" value="Genomic_DNA"/>
</dbReference>
<feature type="transmembrane region" description="Helical" evidence="8">
    <location>
        <begin position="265"/>
        <end position="288"/>
    </location>
</feature>
<evidence type="ECO:0000256" key="2">
    <source>
        <dbReference type="ARBA" id="ARBA00006236"/>
    </source>
</evidence>
<feature type="transmembrane region" description="Helical" evidence="8">
    <location>
        <begin position="199"/>
        <end position="221"/>
    </location>
</feature>
<keyword evidence="5 8" id="KW-0812">Transmembrane</keyword>
<feature type="domain" description="Major facilitator superfamily (MFS) profile" evidence="9">
    <location>
        <begin position="1"/>
        <end position="379"/>
    </location>
</feature>
<evidence type="ECO:0000256" key="3">
    <source>
        <dbReference type="ARBA" id="ARBA00022448"/>
    </source>
</evidence>
<feature type="transmembrane region" description="Helical" evidence="8">
    <location>
        <begin position="31"/>
        <end position="50"/>
    </location>
</feature>
<dbReference type="InterPro" id="IPR036259">
    <property type="entry name" value="MFS_trans_sf"/>
</dbReference>
<dbReference type="GO" id="GO:1990961">
    <property type="term" value="P:xenobiotic detoxification by transmembrane export across the plasma membrane"/>
    <property type="evidence" value="ECO:0007669"/>
    <property type="project" value="InterPro"/>
</dbReference>
<evidence type="ECO:0000256" key="6">
    <source>
        <dbReference type="ARBA" id="ARBA00022989"/>
    </source>
</evidence>
<dbReference type="InterPro" id="IPR004812">
    <property type="entry name" value="Efflux_drug-R_Bcr/CmlA"/>
</dbReference>
<sequence length="384" mass="40820">MALVMFGPMAIDIFLPSIPAMMLDFNAPGSALQATITLFLLTMGLGQIVLGPLVDRIGRRPVLIAGIICYGLGAFIAAQAGSLEGLYAGRVLQGIGACATSIVTMAAVRDTFDPEKGARIFSYLNGVLCIVPALAPMLGGLLALQYGWRSNFFFMGIFAVATGILVLWRFPETRPDHTDSSGRLYQWQRYRSVLFSRFFLYYALVCAAAMTLIITYVTYAPVVLIDGLGLSQIAFSLWFGGNACINILGFVLAPRLTATLGRKKMVTLALCIMLTGGLAEIAGVLWLQLGAMTYMLPASIICLGFSLGLGCASSLALELFPERAGTASALLGCIQLTISSALASLVQQTALSGSQAVMGLTLLLIPALLLVRHTMTAEENRAGH</sequence>
<dbReference type="PANTHER" id="PTHR23502">
    <property type="entry name" value="MAJOR FACILITATOR SUPERFAMILY"/>
    <property type="match status" value="1"/>
</dbReference>
<organism evidence="10 11">
    <name type="scientific">Proteobacteria bacterium 228</name>
    <dbReference type="NCBI Taxonomy" id="2083153"/>
    <lineage>
        <taxon>Bacteria</taxon>
        <taxon>Pseudomonadati</taxon>
        <taxon>Pseudomonadota</taxon>
    </lineage>
</organism>
<keyword evidence="8" id="KW-0997">Cell inner membrane</keyword>